<dbReference type="Proteomes" id="UP000267606">
    <property type="component" value="Unassembled WGS sequence"/>
</dbReference>
<sequence length="378" mass="42592">MAICRLFDVKEEEINDLSEFLKSCLYNHVAVTKQANNDILLTVIDDDDDIDEFENLSFIDIPTQKSLPSESFVVKNGTFSPNQYRNESQDRPIDPTTSANVGTTAKSSLPDSEFARLTANDRFEYWKGSTLASAKIRSKDDCLPYKVLGDKILSFVRAKGSLKVSDLSEIFFEEDGRYIDPKNYKEGTWENIIKKLLSAGGHPELVVRDGILDLDRKDFQKFVSPPTYSSNNSDNTKNENGRSASLTVPAVIIYDLLMESGRPLLLKELVEKLSSKGIKVNACQLTVKLITEFKDFFCCEFHSTGTLISLLHGAKRPEEPAKSSCLSSFTESVKIVTHVMSDYCSTIESPSNIFKPVSFFWIYTSFLYDMQFEKPVSK</sequence>
<reference evidence="4" key="1">
    <citation type="submission" date="2016-06" db="UniProtKB">
        <authorList>
            <consortium name="WormBaseParasite"/>
        </authorList>
    </citation>
    <scope>IDENTIFICATION</scope>
</reference>
<reference evidence="2 3" key="2">
    <citation type="submission" date="2018-11" db="EMBL/GenBank/DDBJ databases">
        <authorList>
            <consortium name="Pathogen Informatics"/>
        </authorList>
    </citation>
    <scope>NUCLEOTIDE SEQUENCE [LARGE SCALE GENOMIC DNA]</scope>
</reference>
<protein>
    <submittedName>
        <fullName evidence="4">DNA ligase (ATP)</fullName>
    </submittedName>
</protein>
<dbReference type="AlphaFoldDB" id="A0A183H8P1"/>
<evidence type="ECO:0000313" key="2">
    <source>
        <dbReference type="EMBL" id="VDO37985.1"/>
    </source>
</evidence>
<organism evidence="4">
    <name type="scientific">Onchocerca flexuosa</name>
    <dbReference type="NCBI Taxonomy" id="387005"/>
    <lineage>
        <taxon>Eukaryota</taxon>
        <taxon>Metazoa</taxon>
        <taxon>Ecdysozoa</taxon>
        <taxon>Nematoda</taxon>
        <taxon>Chromadorea</taxon>
        <taxon>Rhabditida</taxon>
        <taxon>Spirurina</taxon>
        <taxon>Spiruromorpha</taxon>
        <taxon>Filarioidea</taxon>
        <taxon>Onchocercidae</taxon>
        <taxon>Onchocerca</taxon>
    </lineage>
</organism>
<evidence type="ECO:0000313" key="3">
    <source>
        <dbReference type="Proteomes" id="UP000267606"/>
    </source>
</evidence>
<name>A0A183H8P1_9BILA</name>
<feature type="region of interest" description="Disordered" evidence="1">
    <location>
        <begin position="83"/>
        <end position="106"/>
    </location>
</feature>
<dbReference type="WBParaSite" id="OFLC_0000385201-mRNA-1">
    <property type="protein sequence ID" value="OFLC_0000385201-mRNA-1"/>
    <property type="gene ID" value="OFLC_0000385201"/>
</dbReference>
<feature type="compositionally biased region" description="Polar residues" evidence="1">
    <location>
        <begin position="95"/>
        <end position="106"/>
    </location>
</feature>
<keyword evidence="3" id="KW-1185">Reference proteome</keyword>
<accession>A0A183H8P1</accession>
<gene>
    <name evidence="2" type="ORF">OFLC_LOCUS3852</name>
</gene>
<evidence type="ECO:0000313" key="4">
    <source>
        <dbReference type="WBParaSite" id="OFLC_0000385201-mRNA-1"/>
    </source>
</evidence>
<dbReference type="EMBL" id="UZAJ01002719">
    <property type="protein sequence ID" value="VDO37985.1"/>
    <property type="molecule type" value="Genomic_DNA"/>
</dbReference>
<evidence type="ECO:0000256" key="1">
    <source>
        <dbReference type="SAM" id="MobiDB-lite"/>
    </source>
</evidence>
<proteinExistence type="predicted"/>